<dbReference type="Gene3D" id="3.90.1720.30">
    <property type="entry name" value="PPPDE domains"/>
    <property type="match status" value="1"/>
</dbReference>
<evidence type="ECO:0000256" key="4">
    <source>
        <dbReference type="SAM" id="MobiDB-lite"/>
    </source>
</evidence>
<name>A0A7S4V0J2_9DINO</name>
<evidence type="ECO:0000259" key="5">
    <source>
        <dbReference type="PROSITE" id="PS51858"/>
    </source>
</evidence>
<reference evidence="6" key="1">
    <citation type="submission" date="2021-01" db="EMBL/GenBank/DDBJ databases">
        <authorList>
            <person name="Corre E."/>
            <person name="Pelletier E."/>
            <person name="Niang G."/>
            <person name="Scheremetjew M."/>
            <person name="Finn R."/>
            <person name="Kale V."/>
            <person name="Holt S."/>
            <person name="Cochrane G."/>
            <person name="Meng A."/>
            <person name="Brown T."/>
            <person name="Cohen L."/>
        </authorList>
    </citation>
    <scope>NUCLEOTIDE SEQUENCE</scope>
    <source>
        <strain evidence="6">CCMP3105</strain>
    </source>
</reference>
<dbReference type="InterPro" id="IPR008580">
    <property type="entry name" value="PPPDE_dom"/>
</dbReference>
<dbReference type="Pfam" id="PF05903">
    <property type="entry name" value="Peptidase_C97"/>
    <property type="match status" value="1"/>
</dbReference>
<dbReference type="PANTHER" id="PTHR12378:SF9">
    <property type="entry name" value="OS06G0107000 PROTEIN"/>
    <property type="match status" value="1"/>
</dbReference>
<evidence type="ECO:0000256" key="1">
    <source>
        <dbReference type="ARBA" id="ARBA00008140"/>
    </source>
</evidence>
<dbReference type="AlphaFoldDB" id="A0A7S4V0J2"/>
<evidence type="ECO:0000256" key="2">
    <source>
        <dbReference type="ARBA" id="ARBA00022670"/>
    </source>
</evidence>
<dbReference type="EMBL" id="HBNR01014124">
    <property type="protein sequence ID" value="CAE4569512.1"/>
    <property type="molecule type" value="Transcribed_RNA"/>
</dbReference>
<evidence type="ECO:0000313" key="6">
    <source>
        <dbReference type="EMBL" id="CAE4569512.1"/>
    </source>
</evidence>
<organism evidence="6">
    <name type="scientific">Alexandrium monilatum</name>
    <dbReference type="NCBI Taxonomy" id="311494"/>
    <lineage>
        <taxon>Eukaryota</taxon>
        <taxon>Sar</taxon>
        <taxon>Alveolata</taxon>
        <taxon>Dinophyceae</taxon>
        <taxon>Gonyaulacales</taxon>
        <taxon>Pyrocystaceae</taxon>
        <taxon>Alexandrium</taxon>
    </lineage>
</organism>
<accession>A0A7S4V0J2</accession>
<dbReference type="GO" id="GO:0101005">
    <property type="term" value="F:deubiquitinase activity"/>
    <property type="evidence" value="ECO:0007669"/>
    <property type="project" value="TreeGrafter"/>
</dbReference>
<comment type="similarity">
    <text evidence="1">Belongs to the DeSI family.</text>
</comment>
<dbReference type="InterPro" id="IPR042266">
    <property type="entry name" value="PPPDE_sf"/>
</dbReference>
<dbReference type="PANTHER" id="PTHR12378">
    <property type="entry name" value="DESUMOYLATING ISOPEPTIDASE"/>
    <property type="match status" value="1"/>
</dbReference>
<feature type="region of interest" description="Disordered" evidence="4">
    <location>
        <begin position="1"/>
        <end position="27"/>
    </location>
</feature>
<feature type="domain" description="PPPDE" evidence="5">
    <location>
        <begin position="34"/>
        <end position="171"/>
    </location>
</feature>
<dbReference type="GO" id="GO:0016579">
    <property type="term" value="P:protein deubiquitination"/>
    <property type="evidence" value="ECO:0007669"/>
    <property type="project" value="TreeGrafter"/>
</dbReference>
<dbReference type="GO" id="GO:0006508">
    <property type="term" value="P:proteolysis"/>
    <property type="evidence" value="ECO:0007669"/>
    <property type="project" value="UniProtKB-KW"/>
</dbReference>
<protein>
    <recommendedName>
        <fullName evidence="5">PPPDE domain-containing protein</fullName>
    </recommendedName>
</protein>
<proteinExistence type="inferred from homology"/>
<sequence length="260" mass="27629">MPRGYGRLLPSQARAPPASLRAAEDGAGPGRAAAPVTLHVYHVTGLDAVRRVNKVLRALGTGAFHTGVEVYGQEYSFGFTDDGGSGVFWCPPGECEAHAYLKSIPMGSVAMSEAQVQSLILQLAEEWQGEDYDLLHCNCCHFSQELCRQLGVGPLPRWVTSLAGTGAAMEDQLHTVKAGAQVAAAKAREAQEGTRDALPTGDAIGLNRRGADGFRRSVSAAVADAAAKVRQRARGVLAICGSHAPSCHNSFQSRSYRRCR</sequence>
<evidence type="ECO:0000256" key="3">
    <source>
        <dbReference type="ARBA" id="ARBA00022801"/>
    </source>
</evidence>
<dbReference type="PROSITE" id="PS51858">
    <property type="entry name" value="PPPDE"/>
    <property type="match status" value="1"/>
</dbReference>
<dbReference type="SMART" id="SM01179">
    <property type="entry name" value="DUF862"/>
    <property type="match status" value="1"/>
</dbReference>
<gene>
    <name evidence="6" type="ORF">AMON00008_LOCUS9131</name>
</gene>
<keyword evidence="2" id="KW-0645">Protease</keyword>
<keyword evidence="3" id="KW-0378">Hydrolase</keyword>